<name>A0A2H9T3J3_9ZZZZ</name>
<comment type="caution">
    <text evidence="1">The sequence shown here is derived from an EMBL/GenBank/DDBJ whole genome shotgun (WGS) entry which is preliminary data.</text>
</comment>
<accession>A0A2H9T3J3</accession>
<protein>
    <submittedName>
        <fullName evidence="1">Uncharacterized protein</fullName>
    </submittedName>
</protein>
<reference evidence="1" key="1">
    <citation type="journal article" date="2017" name="Appl. Environ. Microbiol.">
        <title>Molecular characterization of an Endozoicomonas-like organism causing infection in king scallop Pecten maximus L.</title>
        <authorList>
            <person name="Cano I."/>
            <person name="van Aerle R."/>
            <person name="Ross S."/>
            <person name="Verner-Jeffreys D.W."/>
            <person name="Paley R.K."/>
            <person name="Rimmer G."/>
            <person name="Ryder D."/>
            <person name="Hooper P."/>
            <person name="Stone D."/>
            <person name="Feist S.W."/>
        </authorList>
    </citation>
    <scope>NUCLEOTIDE SEQUENCE</scope>
</reference>
<proteinExistence type="predicted"/>
<dbReference type="EMBL" id="NSIT01000390">
    <property type="protein sequence ID" value="PJE77759.1"/>
    <property type="molecule type" value="Genomic_DNA"/>
</dbReference>
<dbReference type="AlphaFoldDB" id="A0A2H9T3J3"/>
<evidence type="ECO:0000313" key="1">
    <source>
        <dbReference type="EMBL" id="PJE77759.1"/>
    </source>
</evidence>
<sequence>MSQFYLHIEISEYHTLHVEIQYSVNTFINLTPGDPQLRFEVLLTIYKRM</sequence>
<organism evidence="1">
    <name type="scientific">invertebrate metagenome</name>
    <dbReference type="NCBI Taxonomy" id="1711999"/>
    <lineage>
        <taxon>unclassified sequences</taxon>
        <taxon>metagenomes</taxon>
        <taxon>organismal metagenomes</taxon>
    </lineage>
</organism>
<gene>
    <name evidence="1" type="ORF">CI610_03313</name>
</gene>